<reference evidence="5 6" key="1">
    <citation type="submission" date="2017-09" db="EMBL/GenBank/DDBJ databases">
        <title>Metagenomic Analysis Reveals Denitrifying Candidatus Accumulibacter and Flanking Population as a Source of N2O.</title>
        <authorList>
            <person name="Gao H."/>
            <person name="Mao Y."/>
            <person name="Zhao X."/>
            <person name="Liu W.-T."/>
            <person name="Zhang T."/>
            <person name="Wells G."/>
        </authorList>
    </citation>
    <scope>NUCLEOTIDE SEQUENCE [LARGE SCALE GENOMIC DNA]</scope>
    <source>
        <strain evidence="5">CANDO_2_IC</strain>
    </source>
</reference>
<comment type="catalytic activity">
    <reaction evidence="2">
        <text>2,5-diamino-6-hydroxy-4-(5-phosphoribosylamino)-pyrimidine + H2O = 2,5,6-triamino-4-hydroxypyrimidine + D-ribose 5-phosphate</text>
        <dbReference type="Rhea" id="RHEA:23436"/>
        <dbReference type="ChEBI" id="CHEBI:15377"/>
        <dbReference type="ChEBI" id="CHEBI:58614"/>
        <dbReference type="ChEBI" id="CHEBI:78346"/>
        <dbReference type="ChEBI" id="CHEBI:137796"/>
    </reaction>
</comment>
<dbReference type="InterPro" id="IPR012816">
    <property type="entry name" value="NADAR"/>
</dbReference>
<feature type="domain" description="NADAR" evidence="4">
    <location>
        <begin position="13"/>
        <end position="155"/>
    </location>
</feature>
<feature type="region of interest" description="Disordered" evidence="3">
    <location>
        <begin position="166"/>
        <end position="200"/>
    </location>
</feature>
<dbReference type="Gene3D" id="1.10.357.40">
    <property type="entry name" value="YbiA-like"/>
    <property type="match status" value="1"/>
</dbReference>
<feature type="compositionally biased region" description="Polar residues" evidence="3">
    <location>
        <begin position="179"/>
        <end position="188"/>
    </location>
</feature>
<evidence type="ECO:0000313" key="6">
    <source>
        <dbReference type="Proteomes" id="UP000342300"/>
    </source>
</evidence>
<name>A0A6A7RR80_9PROT</name>
<gene>
    <name evidence="5" type="ORF">CRU78_05855</name>
</gene>
<comment type="caution">
    <text evidence="5">The sequence shown here is derived from an EMBL/GenBank/DDBJ whole genome shotgun (WGS) entry which is preliminary data.</text>
</comment>
<protein>
    <recommendedName>
        <fullName evidence="4">NADAR domain-containing protein</fullName>
    </recommendedName>
</protein>
<evidence type="ECO:0000256" key="2">
    <source>
        <dbReference type="ARBA" id="ARBA00000751"/>
    </source>
</evidence>
<evidence type="ECO:0000259" key="4">
    <source>
        <dbReference type="Pfam" id="PF08719"/>
    </source>
</evidence>
<dbReference type="Pfam" id="PF08719">
    <property type="entry name" value="NADAR"/>
    <property type="match status" value="1"/>
</dbReference>
<feature type="compositionally biased region" description="Basic and acidic residues" evidence="3">
    <location>
        <begin position="166"/>
        <end position="178"/>
    </location>
</feature>
<dbReference type="CDD" id="cd15457">
    <property type="entry name" value="NADAR"/>
    <property type="match status" value="1"/>
</dbReference>
<evidence type="ECO:0000313" key="5">
    <source>
        <dbReference type="EMBL" id="MQM30077.1"/>
    </source>
</evidence>
<dbReference type="InterPro" id="IPR037238">
    <property type="entry name" value="YbiA-like_sf"/>
</dbReference>
<accession>A0A6A7RR80</accession>
<dbReference type="EMBL" id="PDHS01000128">
    <property type="protein sequence ID" value="MQM30077.1"/>
    <property type="molecule type" value="Genomic_DNA"/>
</dbReference>
<comment type="catalytic activity">
    <reaction evidence="1">
        <text>5-amino-6-(5-phospho-D-ribosylamino)uracil + H2O = 5,6-diaminouracil + D-ribose 5-phosphate</text>
        <dbReference type="Rhea" id="RHEA:55020"/>
        <dbReference type="ChEBI" id="CHEBI:15377"/>
        <dbReference type="ChEBI" id="CHEBI:46252"/>
        <dbReference type="ChEBI" id="CHEBI:58453"/>
        <dbReference type="ChEBI" id="CHEBI:78346"/>
    </reaction>
</comment>
<proteinExistence type="predicted"/>
<sequence length="200" mass="22231">MTKIKTELTEVRFYRASEKPYGAFSNLYRREIEFEGEKFATSEHAYQAGKARKPEVRKWLMEAPSPALLAMAAHGLYVWDINSDWSEIKFDRMKRVLLAKFTQHEDLKQLLLSTGTARLVESATVDNAVNRLWGEVNGVGKNKLGELLMEVRAELAAAPALANIKRKAEPKVAPKSRAEQPSATTSDVGRSGAATEPVVA</sequence>
<evidence type="ECO:0000256" key="1">
    <source>
        <dbReference type="ARBA" id="ARBA00000022"/>
    </source>
</evidence>
<dbReference type="AlphaFoldDB" id="A0A6A7RR80"/>
<dbReference type="Proteomes" id="UP000342300">
    <property type="component" value="Unassembled WGS sequence"/>
</dbReference>
<evidence type="ECO:0000256" key="3">
    <source>
        <dbReference type="SAM" id="MobiDB-lite"/>
    </source>
</evidence>
<organism evidence="5 6">
    <name type="scientific">Candidatus Accumulibacter phosphatis</name>
    <dbReference type="NCBI Taxonomy" id="327160"/>
    <lineage>
        <taxon>Bacteria</taxon>
        <taxon>Pseudomonadati</taxon>
        <taxon>Pseudomonadota</taxon>
        <taxon>Betaproteobacteria</taxon>
        <taxon>Candidatus Accumulibacter</taxon>
    </lineage>
</organism>
<dbReference type="NCBIfam" id="TIGR02464">
    <property type="entry name" value="ribofla_fusion"/>
    <property type="match status" value="1"/>
</dbReference>
<dbReference type="SUPFAM" id="SSF143990">
    <property type="entry name" value="YbiA-like"/>
    <property type="match status" value="1"/>
</dbReference>